<evidence type="ECO:0000313" key="1">
    <source>
        <dbReference type="EMBL" id="PZF71990.1"/>
    </source>
</evidence>
<evidence type="ECO:0000313" key="2">
    <source>
        <dbReference type="Proteomes" id="UP000248745"/>
    </source>
</evidence>
<protein>
    <submittedName>
        <fullName evidence="1">Uncharacterized protein</fullName>
    </submittedName>
</protein>
<comment type="caution">
    <text evidence="1">The sequence shown here is derived from an EMBL/GenBank/DDBJ whole genome shotgun (WGS) entry which is preliminary data.</text>
</comment>
<dbReference type="AlphaFoldDB" id="A0A2W2AID7"/>
<dbReference type="EMBL" id="QKTW01000020">
    <property type="protein sequence ID" value="PZF71990.1"/>
    <property type="molecule type" value="Genomic_DNA"/>
</dbReference>
<gene>
    <name evidence="1" type="ORF">DN068_15255</name>
</gene>
<proteinExistence type="predicted"/>
<name>A0A2W2AID7_9BACT</name>
<keyword evidence="2" id="KW-1185">Reference proteome</keyword>
<dbReference type="Proteomes" id="UP000248745">
    <property type="component" value="Unassembled WGS sequence"/>
</dbReference>
<organism evidence="1 2">
    <name type="scientific">Taibaiella soli</name>
    <dbReference type="NCBI Taxonomy" id="1649169"/>
    <lineage>
        <taxon>Bacteria</taxon>
        <taxon>Pseudomonadati</taxon>
        <taxon>Bacteroidota</taxon>
        <taxon>Chitinophagia</taxon>
        <taxon>Chitinophagales</taxon>
        <taxon>Chitinophagaceae</taxon>
        <taxon>Taibaiella</taxon>
    </lineage>
</organism>
<accession>A0A2W2AID7</accession>
<reference evidence="1 2" key="1">
    <citation type="submission" date="2018-06" db="EMBL/GenBank/DDBJ databases">
        <title>Mucibacter soli gen. nov., sp. nov., a new member of the family Chitinophagaceae producing mucin.</title>
        <authorList>
            <person name="Kim M.-K."/>
            <person name="Park S."/>
            <person name="Kim T.-S."/>
            <person name="Joung Y."/>
            <person name="Han J.-H."/>
            <person name="Kim S.B."/>
        </authorList>
    </citation>
    <scope>NUCLEOTIDE SEQUENCE [LARGE SCALE GENOMIC DNA]</scope>
    <source>
        <strain evidence="1 2">R1-15</strain>
    </source>
</reference>
<sequence>MRQHLAMFFLLIFSFQVLPVKEIGKLLFKSTTTEEIHEGHADDGPDLKIKKEGDPFHVSFMDMTSTARAKEFTAKVLLVIHRTASLPDYHIPDILTPPPNC</sequence>